<accession>A0A323UIR3</accession>
<dbReference type="Proteomes" id="UP000248134">
    <property type="component" value="Unassembled WGS sequence"/>
</dbReference>
<name>A0A323UIR3_RHOPL</name>
<dbReference type="EMBL" id="QKQS01000013">
    <property type="protein sequence ID" value="PZA12147.1"/>
    <property type="molecule type" value="Genomic_DNA"/>
</dbReference>
<dbReference type="AlphaFoldDB" id="A0A323UIR3"/>
<comment type="caution">
    <text evidence="1">The sequence shown here is derived from an EMBL/GenBank/DDBJ whole genome shotgun (WGS) entry which is preliminary data.</text>
</comment>
<organism evidence="1 2">
    <name type="scientific">Rhodopseudomonas palustris</name>
    <dbReference type="NCBI Taxonomy" id="1076"/>
    <lineage>
        <taxon>Bacteria</taxon>
        <taxon>Pseudomonadati</taxon>
        <taxon>Pseudomonadota</taxon>
        <taxon>Alphaproteobacteria</taxon>
        <taxon>Hyphomicrobiales</taxon>
        <taxon>Nitrobacteraceae</taxon>
        <taxon>Rhodopseudomonas</taxon>
    </lineage>
</organism>
<evidence type="ECO:0000313" key="2">
    <source>
        <dbReference type="Proteomes" id="UP000248134"/>
    </source>
</evidence>
<reference evidence="1 2" key="1">
    <citation type="submission" date="2018-06" db="EMBL/GenBank/DDBJ databases">
        <title>Draft Whole-Genome Sequence of the purple photosynthetic bacterium Rhodospeudomonas palustris XCP.</title>
        <authorList>
            <person name="Rayyan A."/>
            <person name="Meyer T.E."/>
            <person name="Kyndt J.A."/>
        </authorList>
    </citation>
    <scope>NUCLEOTIDE SEQUENCE [LARGE SCALE GENOMIC DNA]</scope>
    <source>
        <strain evidence="1 2">XCP</strain>
    </source>
</reference>
<evidence type="ECO:0000313" key="1">
    <source>
        <dbReference type="EMBL" id="PZA12147.1"/>
    </source>
</evidence>
<proteinExistence type="predicted"/>
<gene>
    <name evidence="1" type="ORF">DNX69_09005</name>
</gene>
<protein>
    <submittedName>
        <fullName evidence="1">Uncharacterized protein</fullName>
    </submittedName>
</protein>
<sequence length="115" mass="12673">MADDFINEIISVTRAAISNSSVYIHCGSIHLRDSDLTLYGESAGDDYARTTIDDIKAGIKQSAQSRKMSVTIRVPAGGNLARKQMEETYKSLLKGFEVSVCSGSLRIDWKSHFNL</sequence>